<keyword evidence="1" id="KW-0732">Signal</keyword>
<name>A0A327KNM1_9BRAD</name>
<dbReference type="OrthoDB" id="7960984at2"/>
<dbReference type="AlphaFoldDB" id="A0A327KNM1"/>
<proteinExistence type="predicted"/>
<comment type="caution">
    <text evidence="2">The sequence shown here is derived from an EMBL/GenBank/DDBJ whole genome shotgun (WGS) entry which is preliminary data.</text>
</comment>
<evidence type="ECO:0000313" key="2">
    <source>
        <dbReference type="EMBL" id="RAI39183.1"/>
    </source>
</evidence>
<protein>
    <submittedName>
        <fullName evidence="2">Uncharacterized protein</fullName>
    </submittedName>
</protein>
<sequence>MSRSTLALVAATLLAGLIVAEPAHAAYRVIKWSTGICQVWNYSLPTRPFPYDYRPVTGPLPSFAAATRAKTRLWRAGRCLI</sequence>
<reference evidence="2 3" key="1">
    <citation type="submission" date="2017-07" db="EMBL/GenBank/DDBJ databases">
        <title>Draft Genome Sequences of Select Purple Nonsulfur Bacteria.</title>
        <authorList>
            <person name="Lasarre B."/>
            <person name="Mckinlay J.B."/>
        </authorList>
    </citation>
    <scope>NUCLEOTIDE SEQUENCE [LARGE SCALE GENOMIC DNA]</scope>
    <source>
        <strain evidence="2 3">DSM 5909</strain>
    </source>
</reference>
<accession>A0A327KNM1</accession>
<feature type="chain" id="PRO_5016397998" evidence="1">
    <location>
        <begin position="26"/>
        <end position="81"/>
    </location>
</feature>
<evidence type="ECO:0000313" key="3">
    <source>
        <dbReference type="Proteomes" id="UP000249130"/>
    </source>
</evidence>
<dbReference type="Proteomes" id="UP000249130">
    <property type="component" value="Unassembled WGS sequence"/>
</dbReference>
<keyword evidence="3" id="KW-1185">Reference proteome</keyword>
<dbReference type="EMBL" id="NPEX01000306">
    <property type="protein sequence ID" value="RAI39183.1"/>
    <property type="molecule type" value="Genomic_DNA"/>
</dbReference>
<evidence type="ECO:0000256" key="1">
    <source>
        <dbReference type="SAM" id="SignalP"/>
    </source>
</evidence>
<organism evidence="2 3">
    <name type="scientific">Rhodoplanes roseus</name>
    <dbReference type="NCBI Taxonomy" id="29409"/>
    <lineage>
        <taxon>Bacteria</taxon>
        <taxon>Pseudomonadati</taxon>
        <taxon>Pseudomonadota</taxon>
        <taxon>Alphaproteobacteria</taxon>
        <taxon>Hyphomicrobiales</taxon>
        <taxon>Nitrobacteraceae</taxon>
        <taxon>Rhodoplanes</taxon>
    </lineage>
</organism>
<feature type="signal peptide" evidence="1">
    <location>
        <begin position="1"/>
        <end position="25"/>
    </location>
</feature>
<gene>
    <name evidence="2" type="ORF">CH341_26365</name>
</gene>
<dbReference type="RefSeq" id="WP_111421969.1">
    <property type="nucleotide sequence ID" value="NZ_NPEX01000306.1"/>
</dbReference>